<dbReference type="InterPro" id="IPR007863">
    <property type="entry name" value="Peptidase_M16_C"/>
</dbReference>
<dbReference type="Gene3D" id="3.30.830.10">
    <property type="entry name" value="Metalloenzyme, LuxS/M16 peptidase-like"/>
    <property type="match status" value="2"/>
</dbReference>
<dbReference type="AlphaFoldDB" id="A0A0U9H2F7"/>
<dbReference type="PANTHER" id="PTHR11851">
    <property type="entry name" value="METALLOPROTEASE"/>
    <property type="match status" value="1"/>
</dbReference>
<evidence type="ECO:0000313" key="2">
    <source>
        <dbReference type="EMBL" id="GAQ16160.1"/>
    </source>
</evidence>
<reference evidence="3" key="1">
    <citation type="submission" date="2015-07" db="EMBL/GenBank/DDBJ databases">
        <title>Draft Genome Sequence of Oceanobacillus picturae Heshi-B3 that Was Isolated from Fermented Rice Bran with Aging Salted Mackerel, Which Was Named Heshiko as Traditional Fermented Seafood in Japan.</title>
        <authorList>
            <person name="Akuzawa S."/>
            <person name="Nakagawa J."/>
            <person name="Kanekatsu T."/>
            <person name="Kanesaki Y."/>
            <person name="Suzuki T."/>
        </authorList>
    </citation>
    <scope>NUCLEOTIDE SEQUENCE [LARGE SCALE GENOMIC DNA]</scope>
    <source>
        <strain evidence="3">Heshi-B3</strain>
    </source>
</reference>
<organism evidence="2 3">
    <name type="scientific">Oceanobacillus picturae</name>
    <dbReference type="NCBI Taxonomy" id="171693"/>
    <lineage>
        <taxon>Bacteria</taxon>
        <taxon>Bacillati</taxon>
        <taxon>Bacillota</taxon>
        <taxon>Bacilli</taxon>
        <taxon>Bacillales</taxon>
        <taxon>Bacillaceae</taxon>
        <taxon>Oceanobacillus</taxon>
    </lineage>
</organism>
<dbReference type="PANTHER" id="PTHR11851:SF186">
    <property type="entry name" value="INACTIVE METALLOPROTEASE YMFF-RELATED"/>
    <property type="match status" value="1"/>
</dbReference>
<dbReference type="InterPro" id="IPR011249">
    <property type="entry name" value="Metalloenz_LuxS/M16"/>
</dbReference>
<gene>
    <name evidence="2" type="ORF">OPHB3_0076</name>
</gene>
<dbReference type="OrthoDB" id="9762085at2"/>
<dbReference type="EMBL" id="BBXV01000001">
    <property type="protein sequence ID" value="GAQ16160.1"/>
    <property type="molecule type" value="Genomic_DNA"/>
</dbReference>
<dbReference type="Proteomes" id="UP000052946">
    <property type="component" value="Unassembled WGS sequence"/>
</dbReference>
<dbReference type="NCBIfam" id="NF047422">
    <property type="entry name" value="YfmF_fam"/>
    <property type="match status" value="1"/>
</dbReference>
<comment type="caution">
    <text evidence="2">The sequence shown here is derived from an EMBL/GenBank/DDBJ whole genome shotgun (WGS) entry which is preliminary data.</text>
</comment>
<dbReference type="RefSeq" id="WP_058949053.1">
    <property type="nucleotide sequence ID" value="NZ_BBXV01000001.1"/>
</dbReference>
<protein>
    <submittedName>
        <fullName evidence="2">Antilisterial bacteriocin subtilosin biosynthesis protein AlbE</fullName>
    </submittedName>
</protein>
<name>A0A0U9H2F7_9BACI</name>
<reference evidence="2 3" key="2">
    <citation type="journal article" date="2016" name="Genome Announc.">
        <title>Draft Genome Sequence of Oceanobacillus picturae Heshi-B3, Isolated from Fermented Rice Bran in a Traditional Japanese Seafood Dish.</title>
        <authorList>
            <person name="Akuzawa S."/>
            <person name="Nagaoka J."/>
            <person name="Kanekatsu M."/>
            <person name="Kanesaki Y."/>
            <person name="Suzuki T."/>
        </authorList>
    </citation>
    <scope>NUCLEOTIDE SEQUENCE [LARGE SCALE GENOMIC DNA]</scope>
    <source>
        <strain evidence="2 3">Heshi-B3</strain>
    </source>
</reference>
<evidence type="ECO:0000313" key="3">
    <source>
        <dbReference type="Proteomes" id="UP000052946"/>
    </source>
</evidence>
<sequence length="430" mass="49082">MEAVEENVVHTDGLNLHFIHNKKYKTINIVVKLKASLERDTITKRALLPYILQQGTLNYPGKKELQRKLDDLYGAVLSVDGSKKGEQHIISFRLEVPNEKFIPDESKIVEESISLLSELLFKPNAENDAFNQKVVKREKDTLKQKIHAIKDDKMSYANMRLIDEMCKGEAYALHVHGYQEDLEGITPENLFAYYKKAISEDQLDVYVQGDFDEKALKQQLVARLKREQVNTQATEVSPPNENNSGELTEVVEKENIQQAKLHIGYRTNCTYHDEAYFALQVFNGMFGGFPSSKLFINVREKNSLAYYASSRLESQKGLLIVFSGIAPKDYEQARDIMNEQLEAMKKGDFTDEELEETKDLIVNQLRETMDHPQGLVELLYQQVLAGKERNPEQLIKGIKAVNREQVISAAEKVEADTLYLLTSKDGEANE</sequence>
<evidence type="ECO:0000259" key="1">
    <source>
        <dbReference type="Pfam" id="PF05193"/>
    </source>
</evidence>
<dbReference type="GO" id="GO:0046872">
    <property type="term" value="F:metal ion binding"/>
    <property type="evidence" value="ECO:0007669"/>
    <property type="project" value="InterPro"/>
</dbReference>
<dbReference type="InterPro" id="IPR050361">
    <property type="entry name" value="MPP/UQCRC_Complex"/>
</dbReference>
<dbReference type="SUPFAM" id="SSF63411">
    <property type="entry name" value="LuxS/MPP-like metallohydrolase"/>
    <property type="match status" value="2"/>
</dbReference>
<feature type="domain" description="Peptidase M16 C-terminal" evidence="1">
    <location>
        <begin position="185"/>
        <end position="359"/>
    </location>
</feature>
<dbReference type="Pfam" id="PF05193">
    <property type="entry name" value="Peptidase_M16_C"/>
    <property type="match status" value="1"/>
</dbReference>
<accession>A0A0U9H2F7</accession>
<proteinExistence type="predicted"/>